<name>A0A3R8S3C8_9BURK</name>
<comment type="caution">
    <text evidence="1">The sequence shown here is derived from an EMBL/GenBank/DDBJ whole genome shotgun (WGS) entry which is preliminary data.</text>
</comment>
<dbReference type="RefSeq" id="WP_125242288.1">
    <property type="nucleotide sequence ID" value="NZ_RSED01000004.1"/>
</dbReference>
<organism evidence="1 2">
    <name type="scientific">Aquabacterium soli</name>
    <dbReference type="NCBI Taxonomy" id="2493092"/>
    <lineage>
        <taxon>Bacteria</taxon>
        <taxon>Pseudomonadati</taxon>
        <taxon>Pseudomonadota</taxon>
        <taxon>Betaproteobacteria</taxon>
        <taxon>Burkholderiales</taxon>
        <taxon>Aquabacterium</taxon>
    </lineage>
</organism>
<proteinExistence type="predicted"/>
<dbReference type="AlphaFoldDB" id="A0A3R8S3C8"/>
<sequence length="271" mass="29717">MTRQIAHYGVLSHYPQPNRTEHVHIGIAVFLADGSVRVHFGHDLRKLQAIDPQVKLDAVRSWEAGLPRLLEGQTHAAAAAFVKSLGQWSLSDTLGRFAYTGEEEYLARVTAALHSLVSTPAKPSRERGEVSRLHIDLKTTFTAKGWLGKDITKHEIVERYPIGPMTTAEFALQNGRLHVIESLDLRTSTPSAKRQDARAKALVFDMAKQSAADSARYSILAGVGSPLMGDAKALMSRYSEHVFTWESAQDMSELMNILGAATGKPGLSLPH</sequence>
<evidence type="ECO:0008006" key="3">
    <source>
        <dbReference type="Google" id="ProtNLM"/>
    </source>
</evidence>
<evidence type="ECO:0000313" key="2">
    <source>
        <dbReference type="Proteomes" id="UP000269265"/>
    </source>
</evidence>
<dbReference type="Proteomes" id="UP000269265">
    <property type="component" value="Unassembled WGS sequence"/>
</dbReference>
<keyword evidence="2" id="KW-1185">Reference proteome</keyword>
<reference evidence="1 2" key="1">
    <citation type="submission" date="2018-12" db="EMBL/GenBank/DDBJ databases">
        <title>The whole draft genome of Aquabacterium sp. SJQ9.</title>
        <authorList>
            <person name="Sun L."/>
            <person name="Gao X."/>
            <person name="Chen W."/>
            <person name="Huang K."/>
        </authorList>
    </citation>
    <scope>NUCLEOTIDE SEQUENCE [LARGE SCALE GENOMIC DNA]</scope>
    <source>
        <strain evidence="1 2">SJQ9</strain>
    </source>
</reference>
<dbReference type="EMBL" id="RSED01000004">
    <property type="protein sequence ID" value="RRS05070.1"/>
    <property type="molecule type" value="Genomic_DNA"/>
</dbReference>
<accession>A0A3R8S3C8</accession>
<evidence type="ECO:0000313" key="1">
    <source>
        <dbReference type="EMBL" id="RRS05070.1"/>
    </source>
</evidence>
<gene>
    <name evidence="1" type="ORF">EIP75_05695</name>
</gene>
<protein>
    <recommendedName>
        <fullName evidence="3">DUF3037 domain-containing protein</fullName>
    </recommendedName>
</protein>
<dbReference type="OrthoDB" id="8893548at2"/>